<dbReference type="PANTHER" id="PTHR42085">
    <property type="entry name" value="F-BOX DOMAIN-CONTAINING PROTEIN"/>
    <property type="match status" value="1"/>
</dbReference>
<feature type="domain" description="2EXR" evidence="1">
    <location>
        <begin position="15"/>
        <end position="78"/>
    </location>
</feature>
<dbReference type="Proteomes" id="UP000799767">
    <property type="component" value="Unassembled WGS sequence"/>
</dbReference>
<dbReference type="GeneID" id="54478090"/>
<accession>A0A6A6PSI0</accession>
<evidence type="ECO:0000313" key="3">
    <source>
        <dbReference type="Proteomes" id="UP000799767"/>
    </source>
</evidence>
<gene>
    <name evidence="2" type="ORF">BDY17DRAFT_323822</name>
</gene>
<dbReference type="Pfam" id="PF20150">
    <property type="entry name" value="2EXR"/>
    <property type="match status" value="1"/>
</dbReference>
<proteinExistence type="predicted"/>
<dbReference type="OrthoDB" id="5413827at2759"/>
<reference evidence="2" key="1">
    <citation type="journal article" date="2020" name="Stud. Mycol.">
        <title>101 Dothideomycetes genomes: a test case for predicting lifestyles and emergence of pathogens.</title>
        <authorList>
            <person name="Haridas S."/>
            <person name="Albert R."/>
            <person name="Binder M."/>
            <person name="Bloem J."/>
            <person name="Labutti K."/>
            <person name="Salamov A."/>
            <person name="Andreopoulos B."/>
            <person name="Baker S."/>
            <person name="Barry K."/>
            <person name="Bills G."/>
            <person name="Bluhm B."/>
            <person name="Cannon C."/>
            <person name="Castanera R."/>
            <person name="Culley D."/>
            <person name="Daum C."/>
            <person name="Ezra D."/>
            <person name="Gonzalez J."/>
            <person name="Henrissat B."/>
            <person name="Kuo A."/>
            <person name="Liang C."/>
            <person name="Lipzen A."/>
            <person name="Lutzoni F."/>
            <person name="Magnuson J."/>
            <person name="Mondo S."/>
            <person name="Nolan M."/>
            <person name="Ohm R."/>
            <person name="Pangilinan J."/>
            <person name="Park H.-J."/>
            <person name="Ramirez L."/>
            <person name="Alfaro M."/>
            <person name="Sun H."/>
            <person name="Tritt A."/>
            <person name="Yoshinaga Y."/>
            <person name="Zwiers L.-H."/>
            <person name="Turgeon B."/>
            <person name="Goodwin S."/>
            <person name="Spatafora J."/>
            <person name="Crous P."/>
            <person name="Grigoriev I."/>
        </authorList>
    </citation>
    <scope>NUCLEOTIDE SEQUENCE</scope>
    <source>
        <strain evidence="2">CBS 113389</strain>
    </source>
</reference>
<evidence type="ECO:0000259" key="1">
    <source>
        <dbReference type="Pfam" id="PF20150"/>
    </source>
</evidence>
<keyword evidence="3" id="KW-1185">Reference proteome</keyword>
<dbReference type="PANTHER" id="PTHR42085:SF2">
    <property type="entry name" value="F-BOX DOMAIN-CONTAINING PROTEIN"/>
    <property type="match status" value="1"/>
</dbReference>
<dbReference type="RefSeq" id="XP_033589628.1">
    <property type="nucleotide sequence ID" value="XM_033737088.1"/>
</dbReference>
<evidence type="ECO:0000313" key="2">
    <source>
        <dbReference type="EMBL" id="KAF2483058.1"/>
    </source>
</evidence>
<dbReference type="InterPro" id="IPR045518">
    <property type="entry name" value="2EXR"/>
</dbReference>
<dbReference type="EMBL" id="MU001635">
    <property type="protein sequence ID" value="KAF2483058.1"/>
    <property type="molecule type" value="Genomic_DNA"/>
</dbReference>
<sequence length="168" mass="19419">MSELTPALQHSPLAKLPPELRNLIFEYAVTQLAPIFVEDKDYHNPDRRISLRATPRCRPTALTQTCKQIRDEAEPLLYACNDFVIRLPRLPTSNDQPPGARAAKRLKHTMLNFVYSLHPANSPFLRYLRIELPTADYVNQRQKLVLQVWEPLLWLSHGAAYRLPNLKI</sequence>
<name>A0A6A6PSI0_9PEZI</name>
<protein>
    <recommendedName>
        <fullName evidence="1">2EXR domain-containing protein</fullName>
    </recommendedName>
</protein>
<dbReference type="AlphaFoldDB" id="A0A6A6PSI0"/>
<organism evidence="2 3">
    <name type="scientific">Neohortaea acidophila</name>
    <dbReference type="NCBI Taxonomy" id="245834"/>
    <lineage>
        <taxon>Eukaryota</taxon>
        <taxon>Fungi</taxon>
        <taxon>Dikarya</taxon>
        <taxon>Ascomycota</taxon>
        <taxon>Pezizomycotina</taxon>
        <taxon>Dothideomycetes</taxon>
        <taxon>Dothideomycetidae</taxon>
        <taxon>Mycosphaerellales</taxon>
        <taxon>Teratosphaeriaceae</taxon>
        <taxon>Neohortaea</taxon>
    </lineage>
</organism>
<dbReference type="InterPro" id="IPR038883">
    <property type="entry name" value="AN11006-like"/>
</dbReference>